<evidence type="ECO:0000259" key="10">
    <source>
        <dbReference type="Pfam" id="PF01180"/>
    </source>
</evidence>
<evidence type="ECO:0000256" key="3">
    <source>
        <dbReference type="ARBA" id="ARBA00005359"/>
    </source>
</evidence>
<comment type="catalytic activity">
    <reaction evidence="8 9">
        <text>(S)-dihydroorotate + a quinone = orotate + a quinol</text>
        <dbReference type="Rhea" id="RHEA:30187"/>
        <dbReference type="ChEBI" id="CHEBI:24646"/>
        <dbReference type="ChEBI" id="CHEBI:30839"/>
        <dbReference type="ChEBI" id="CHEBI:30864"/>
        <dbReference type="ChEBI" id="CHEBI:132124"/>
        <dbReference type="EC" id="1.3.5.2"/>
    </reaction>
</comment>
<feature type="binding site" evidence="9">
    <location>
        <position position="109"/>
    </location>
    <ligand>
        <name>FMN</name>
        <dbReference type="ChEBI" id="CHEBI:58210"/>
    </ligand>
</feature>
<dbReference type="GO" id="GO:0106430">
    <property type="term" value="F:dihydroorotate dehydrogenase (quinone) activity"/>
    <property type="evidence" value="ECO:0007669"/>
    <property type="project" value="UniProtKB-EC"/>
</dbReference>
<dbReference type="InterPro" id="IPR050074">
    <property type="entry name" value="DHO_dehydrogenase"/>
</dbReference>
<dbReference type="GO" id="GO:0005737">
    <property type="term" value="C:cytoplasm"/>
    <property type="evidence" value="ECO:0007669"/>
    <property type="project" value="InterPro"/>
</dbReference>
<feature type="binding site" evidence="9">
    <location>
        <begin position="85"/>
        <end position="89"/>
    </location>
    <ligand>
        <name>FMN</name>
        <dbReference type="ChEBI" id="CHEBI:58210"/>
    </ligand>
</feature>
<evidence type="ECO:0000256" key="9">
    <source>
        <dbReference type="HAMAP-Rule" id="MF_00225"/>
    </source>
</evidence>
<feature type="binding site" evidence="9">
    <location>
        <position position="196"/>
    </location>
    <ligand>
        <name>substrate</name>
    </ligand>
</feature>
<proteinExistence type="inferred from homology"/>
<comment type="similarity">
    <text evidence="3 9">Belongs to the dihydroorotate dehydrogenase family. Type 2 subfamily.</text>
</comment>
<dbReference type="Pfam" id="PF01180">
    <property type="entry name" value="DHO_dh"/>
    <property type="match status" value="1"/>
</dbReference>
<feature type="binding site" evidence="9">
    <location>
        <position position="89"/>
    </location>
    <ligand>
        <name>substrate</name>
    </ligand>
</feature>
<dbReference type="InterPro" id="IPR001295">
    <property type="entry name" value="Dihydroorotate_DH_CS"/>
</dbReference>
<comment type="cofactor">
    <cofactor evidence="9">
        <name>FMN</name>
        <dbReference type="ChEBI" id="CHEBI:58210"/>
    </cofactor>
    <text evidence="9">Binds 1 FMN per subunit.</text>
</comment>
<dbReference type="GO" id="GO:0006207">
    <property type="term" value="P:'de novo' pyrimidine nucleobase biosynthetic process"/>
    <property type="evidence" value="ECO:0007669"/>
    <property type="project" value="UniProtKB-UniRule"/>
</dbReference>
<dbReference type="NCBIfam" id="NF003645">
    <property type="entry name" value="PRK05286.1-2"/>
    <property type="match status" value="1"/>
</dbReference>
<evidence type="ECO:0000256" key="1">
    <source>
        <dbReference type="ARBA" id="ARBA00004370"/>
    </source>
</evidence>
<sequence>MERLASDERDTAQRSSPMRLLYRILKPALFSLPPETAHGLVHHGLRTVQHTPIEDALATRYRVEDDRLHTEAFGCSFDNPVGVAAGFDKNAEVPDVLGSLGFGHVEVGGVTAEPQDGNARPRMFRLPEDGAIINRMGLNNEGADAVGARLAAGPRADIPVGVNLALSESTDAEDAPADYRYTYEQVADAADYVAVNVSCPNSEGFRDLQNRDSLEAILGGLVDAGADPLLVKLSPDLPDPAVEDALDVVNEYGLDGVVATNTTTDRPAELQNPNRAERGGLSGAPIEERATEMVRFVAERTDVPVVGVGGVASAEDAYAKIRAGASLVQLYTGLVFEGPTLTRDINEGLLTLLERDGFDSIDEAVGADL</sequence>
<dbReference type="EMBL" id="AOHT01000038">
    <property type="protein sequence ID" value="ELY26282.1"/>
    <property type="molecule type" value="Genomic_DNA"/>
</dbReference>
<dbReference type="PROSITE" id="PS00911">
    <property type="entry name" value="DHODEHASE_1"/>
    <property type="match status" value="1"/>
</dbReference>
<reference evidence="11 12" key="1">
    <citation type="journal article" date="2014" name="PLoS Genet.">
        <title>Phylogenetically driven sequencing of extremely halophilic archaea reveals strategies for static and dynamic osmo-response.</title>
        <authorList>
            <person name="Becker E.A."/>
            <person name="Seitzer P.M."/>
            <person name="Tritt A."/>
            <person name="Larsen D."/>
            <person name="Krusor M."/>
            <person name="Yao A.I."/>
            <person name="Wu D."/>
            <person name="Madern D."/>
            <person name="Eisen J.A."/>
            <person name="Darling A.E."/>
            <person name="Facciotti M.T."/>
        </authorList>
    </citation>
    <scope>NUCLEOTIDE SEQUENCE [LARGE SCALE GENOMIC DNA]</scope>
    <source>
        <strain evidence="11 12">DSM 11551</strain>
    </source>
</reference>
<comment type="caution">
    <text evidence="11">The sequence shown here is derived from an EMBL/GenBank/DDBJ whole genome shotgun (WGS) entry which is preliminary data.</text>
</comment>
<feature type="binding site" evidence="9">
    <location>
        <begin position="331"/>
        <end position="332"/>
    </location>
    <ligand>
        <name>FMN</name>
        <dbReference type="ChEBI" id="CHEBI:58210"/>
    </ligand>
</feature>
<evidence type="ECO:0000256" key="6">
    <source>
        <dbReference type="ARBA" id="ARBA00023002"/>
    </source>
</evidence>
<feature type="binding site" evidence="9">
    <location>
        <position position="196"/>
    </location>
    <ligand>
        <name>FMN</name>
        <dbReference type="ChEBI" id="CHEBI:58210"/>
    </ligand>
</feature>
<dbReference type="InterPro" id="IPR005720">
    <property type="entry name" value="Dihydroorotate_DH_cat"/>
</dbReference>
<dbReference type="Gene3D" id="3.20.20.70">
    <property type="entry name" value="Aldolase class I"/>
    <property type="match status" value="1"/>
</dbReference>
<dbReference type="AlphaFoldDB" id="L9UNH5"/>
<keyword evidence="7 9" id="KW-0472">Membrane</keyword>
<comment type="subunit">
    <text evidence="9">Monomer.</text>
</comment>
<dbReference type="Proteomes" id="UP000011585">
    <property type="component" value="Unassembled WGS sequence"/>
</dbReference>
<dbReference type="CDD" id="cd04738">
    <property type="entry name" value="DHOD_2_like"/>
    <property type="match status" value="1"/>
</dbReference>
<evidence type="ECO:0000313" key="12">
    <source>
        <dbReference type="Proteomes" id="UP000011585"/>
    </source>
</evidence>
<evidence type="ECO:0000256" key="4">
    <source>
        <dbReference type="ARBA" id="ARBA00022630"/>
    </source>
</evidence>
<evidence type="ECO:0000256" key="8">
    <source>
        <dbReference type="ARBA" id="ARBA00048639"/>
    </source>
</evidence>
<feature type="binding site" evidence="9">
    <location>
        <position position="201"/>
    </location>
    <ligand>
        <name>substrate</name>
    </ligand>
</feature>
<dbReference type="GO" id="GO:0005886">
    <property type="term" value="C:plasma membrane"/>
    <property type="evidence" value="ECO:0007669"/>
    <property type="project" value="UniProtKB-SubCell"/>
</dbReference>
<dbReference type="NCBIfam" id="TIGR01036">
    <property type="entry name" value="pyrD_sub2"/>
    <property type="match status" value="1"/>
</dbReference>
<dbReference type="GO" id="GO:0044205">
    <property type="term" value="P:'de novo' UMP biosynthetic process"/>
    <property type="evidence" value="ECO:0007669"/>
    <property type="project" value="UniProtKB-UniRule"/>
</dbReference>
<feature type="binding site" evidence="9">
    <location>
        <position position="283"/>
    </location>
    <ligand>
        <name>FMN</name>
        <dbReference type="ChEBI" id="CHEBI:58210"/>
    </ligand>
</feature>
<keyword evidence="6 9" id="KW-0560">Oxidoreductase</keyword>
<comment type="function">
    <text evidence="9">Catalyzes the conversion of dihydroorotate to orotate with quinone as electron acceptor.</text>
</comment>
<dbReference type="UniPathway" id="UPA00070">
    <property type="reaction ID" value="UER00946"/>
</dbReference>
<protein>
    <recommendedName>
        <fullName evidence="9">Dihydroorotate dehydrogenase (quinone)</fullName>
        <ecNumber evidence="9">1.3.5.2</ecNumber>
    </recommendedName>
    <alternativeName>
        <fullName evidence="9">DHOdehase</fullName>
        <shortName evidence="9">DHOD</shortName>
        <shortName evidence="9">DHODase</shortName>
    </alternativeName>
    <alternativeName>
        <fullName evidence="9">Dihydroorotate oxidase</fullName>
    </alternativeName>
</protein>
<dbReference type="NCBIfam" id="NF003652">
    <property type="entry name" value="PRK05286.2-5"/>
    <property type="match status" value="1"/>
</dbReference>
<comment type="pathway">
    <text evidence="2 9">Pyrimidine metabolism; UMP biosynthesis via de novo pathway; orotate from (S)-dihydroorotate (quinone route): step 1/1.</text>
</comment>
<evidence type="ECO:0000256" key="7">
    <source>
        <dbReference type="ARBA" id="ARBA00023136"/>
    </source>
</evidence>
<feature type="binding site" evidence="9">
    <location>
        <position position="232"/>
    </location>
    <ligand>
        <name>FMN</name>
        <dbReference type="ChEBI" id="CHEBI:58210"/>
    </ligand>
</feature>
<accession>L9UNH5</accession>
<feature type="binding site" evidence="9">
    <location>
        <position position="163"/>
    </location>
    <ligand>
        <name>FMN</name>
        <dbReference type="ChEBI" id="CHEBI:58210"/>
    </ligand>
</feature>
<keyword evidence="9" id="KW-1003">Cell membrane</keyword>
<feature type="binding site" evidence="9">
    <location>
        <begin position="134"/>
        <end position="138"/>
    </location>
    <ligand>
        <name>substrate</name>
    </ligand>
</feature>
<feature type="binding site" evidence="9">
    <location>
        <position position="310"/>
    </location>
    <ligand>
        <name>FMN</name>
        <dbReference type="ChEBI" id="CHEBI:58210"/>
    </ligand>
</feature>
<dbReference type="SUPFAM" id="SSF51395">
    <property type="entry name" value="FMN-linked oxidoreductases"/>
    <property type="match status" value="1"/>
</dbReference>
<dbReference type="InterPro" id="IPR005719">
    <property type="entry name" value="Dihydroorotate_DH_2"/>
</dbReference>
<feature type="active site" description="Nucleophile" evidence="9">
    <location>
        <position position="199"/>
    </location>
</feature>
<keyword evidence="4 9" id="KW-0285">Flavoprotein</keyword>
<evidence type="ECO:0000256" key="5">
    <source>
        <dbReference type="ARBA" id="ARBA00022643"/>
    </source>
</evidence>
<feature type="binding site" evidence="9">
    <location>
        <begin position="261"/>
        <end position="262"/>
    </location>
    <ligand>
        <name>substrate</name>
    </ligand>
</feature>
<dbReference type="PANTHER" id="PTHR48109:SF4">
    <property type="entry name" value="DIHYDROOROTATE DEHYDROGENASE (QUINONE), MITOCHONDRIAL"/>
    <property type="match status" value="1"/>
</dbReference>
<organism evidence="11 12">
    <name type="scientific">Halogeometricum borinquense (strain ATCC 700274 / DSM 11551 / JCM 10706 / KCTC 4070 / PR3)</name>
    <dbReference type="NCBI Taxonomy" id="469382"/>
    <lineage>
        <taxon>Archaea</taxon>
        <taxon>Methanobacteriati</taxon>
        <taxon>Methanobacteriota</taxon>
        <taxon>Stenosarchaea group</taxon>
        <taxon>Halobacteria</taxon>
        <taxon>Halobacteriales</taxon>
        <taxon>Haloferacaceae</taxon>
        <taxon>Halogeometricum</taxon>
    </lineage>
</organism>
<dbReference type="PANTHER" id="PTHR48109">
    <property type="entry name" value="DIHYDROOROTATE DEHYDROGENASE (QUINONE), MITOCHONDRIAL-RELATED"/>
    <property type="match status" value="1"/>
</dbReference>
<dbReference type="HAMAP" id="MF_00225">
    <property type="entry name" value="DHO_dh_type2"/>
    <property type="match status" value="1"/>
</dbReference>
<dbReference type="PATRIC" id="fig|469382.19.peg.2364"/>
<name>L9UNH5_HALBP</name>
<dbReference type="EC" id="1.3.5.2" evidence="9"/>
<gene>
    <name evidence="9" type="primary">pyrD</name>
    <name evidence="11" type="ORF">C499_11998</name>
</gene>
<feature type="domain" description="Dihydroorotate dehydrogenase catalytic" evidence="10">
    <location>
        <begin position="68"/>
        <end position="352"/>
    </location>
</feature>
<evidence type="ECO:0000313" key="11">
    <source>
        <dbReference type="EMBL" id="ELY26282.1"/>
    </source>
</evidence>
<feature type="binding site" evidence="9">
    <location>
        <position position="260"/>
    </location>
    <ligand>
        <name>FMN</name>
        <dbReference type="ChEBI" id="CHEBI:58210"/>
    </ligand>
</feature>
<dbReference type="PROSITE" id="PS00912">
    <property type="entry name" value="DHODEHASE_2"/>
    <property type="match status" value="1"/>
</dbReference>
<dbReference type="InterPro" id="IPR013785">
    <property type="entry name" value="Aldolase_TIM"/>
</dbReference>
<comment type="subcellular location">
    <subcellularLocation>
        <location evidence="9">Cell membrane</location>
        <topology evidence="9">Peripheral membrane protein</topology>
    </subcellularLocation>
    <subcellularLocation>
        <location evidence="1">Membrane</location>
    </subcellularLocation>
</comment>
<keyword evidence="9" id="KW-0665">Pyrimidine biosynthesis</keyword>
<keyword evidence="5 9" id="KW-0288">FMN</keyword>
<evidence type="ECO:0000256" key="2">
    <source>
        <dbReference type="ARBA" id="ARBA00005161"/>
    </source>
</evidence>